<dbReference type="InterPro" id="IPR036709">
    <property type="entry name" value="Autotransporte_beta_dom_sf"/>
</dbReference>
<feature type="signal peptide" evidence="1">
    <location>
        <begin position="1"/>
        <end position="32"/>
    </location>
</feature>
<accession>A0A2C6DFB2</accession>
<dbReference type="InterPro" id="IPR043990">
    <property type="entry name" value="AC_1"/>
</dbReference>
<dbReference type="Pfam" id="PF03797">
    <property type="entry name" value="Autotransporter"/>
    <property type="match status" value="1"/>
</dbReference>
<keyword evidence="4" id="KW-1185">Reference proteome</keyword>
<evidence type="ECO:0000256" key="1">
    <source>
        <dbReference type="SAM" id="SignalP"/>
    </source>
</evidence>
<feature type="chain" id="PRO_5012112469" evidence="1">
    <location>
        <begin position="33"/>
        <end position="968"/>
    </location>
</feature>
<dbReference type="AlphaFoldDB" id="A0A2C6DFB2"/>
<gene>
    <name evidence="3" type="ORF">CRN84_11270</name>
</gene>
<dbReference type="InterPro" id="IPR050909">
    <property type="entry name" value="Bact_Autotransporter_VF"/>
</dbReference>
<sequence length="968" mass="102925">MNQRIPSTQVFGLNSITLLVIGALGLSFNSQAACTQSAGAGSGIGGLVANGGSQCEVSLNNGTMENLSTDTVSIMVNASGTNTKVNFTDDNVYLINNIGSNGKNISAKNTSAVNFSGNLSVLMSGVAPSQNYGILLQDSGSVYVEKDLLISGNAAGSLINALGGSLNVNGNTKLSIMDPSFGGAIIVAGPTLSDAKLNFGGKTEIINKSEASTAILMHGTSLLSFNELEFSSSGYNMDMSVNHDSAIISTGKTIINSGKDVVLNVNTSDISKGLISFGESQNIIDEQLNNRSHTLVNIGANASVKNNLSDATGIRITGGTATTLSDIIVKGTVDVRNGTAILGNGNGIERVTLEGGSVYGAINLGKGDDILTANRGMIDGEIVMGRGSDTLILNPGIDITQLVKANGNDPMYSQADDEINQIQANGLHFIGYTSLAGNNNQGTNYANWDSITLNDGASLTLSGDLFESTEDRNRTLTINNTSSLLHQNGMPAIDRTIYGNLNNEGNVILSSNNMAGDLMTVTGNYTGNNGSISFDTVLGDDISLTDHLTIMGDTSGTTKVRVNNVGGEGALTTNGIELIQVGGASDGQFVKEGRIIGGAYEYFLKQGNNTENKNWYLVSEIVPVGPTDPGKPTEPAEPEGTIDPIIRPELGSYIANLATANTMFVTRLHDRLGETQYIDALTGEKKVTSLWLRQIGGHTRSRDSSGQLKTQSNRYVVQLGGDIAQWSSDNLDRYHLGLMAGYGNSHSNTNSHRFDAGSRGTVDGYNVGLYGTWYANDIDNNGTYVDIWAQYSWFNNTVKGDGLNSEEYKSSGVTTSIEAGYTYKLGTRTEDQVSYFIQPKAQVIWMGIEADDHRESQGARVTGSGDGNIQTRLGLRAYRHGHSTIDNDKDREFEPFIEANWIHHTHDFGSAINGNQFTQNGTKNIGELKVGIESQWNKNVNLWGNVGVQVGDAGYSDTAVIFGMKYNF</sequence>
<comment type="caution">
    <text evidence="3">The sequence shown here is derived from an EMBL/GenBank/DDBJ whole genome shotgun (WGS) entry which is preliminary data.</text>
</comment>
<dbReference type="PROSITE" id="PS51208">
    <property type="entry name" value="AUTOTRANSPORTER"/>
    <property type="match status" value="1"/>
</dbReference>
<evidence type="ECO:0000259" key="2">
    <source>
        <dbReference type="PROSITE" id="PS51208"/>
    </source>
</evidence>
<dbReference type="SMART" id="SM00869">
    <property type="entry name" value="Autotransporter"/>
    <property type="match status" value="1"/>
</dbReference>
<organism evidence="3 4">
    <name type="scientific">Budvicia aquatica</name>
    <dbReference type="NCBI Taxonomy" id="82979"/>
    <lineage>
        <taxon>Bacteria</taxon>
        <taxon>Pseudomonadati</taxon>
        <taxon>Pseudomonadota</taxon>
        <taxon>Gammaproteobacteria</taxon>
        <taxon>Enterobacterales</taxon>
        <taxon>Budviciaceae</taxon>
        <taxon>Budvicia</taxon>
    </lineage>
</organism>
<feature type="domain" description="Autotransporter" evidence="2">
    <location>
        <begin position="683"/>
        <end position="968"/>
    </location>
</feature>
<dbReference type="SUPFAM" id="SSF103515">
    <property type="entry name" value="Autotransporter"/>
    <property type="match status" value="1"/>
</dbReference>
<keyword evidence="1" id="KW-0732">Signal</keyword>
<name>A0A2C6DFB2_9GAMM</name>
<dbReference type="InterPro" id="IPR012332">
    <property type="entry name" value="Autotransporter_pectin_lyase_C"/>
</dbReference>
<evidence type="ECO:0000313" key="3">
    <source>
        <dbReference type="EMBL" id="PHI29876.1"/>
    </source>
</evidence>
<dbReference type="Gene3D" id="2.160.20.20">
    <property type="match status" value="1"/>
</dbReference>
<reference evidence="4" key="1">
    <citation type="submission" date="2017-09" db="EMBL/GenBank/DDBJ databases">
        <title>FDA dAtabase for Regulatory Grade micrObial Sequences (FDA-ARGOS): Supporting development and validation of Infectious Disease Dx tests.</title>
        <authorList>
            <person name="Minogue T."/>
            <person name="Wolcott M."/>
            <person name="Wasieloski L."/>
            <person name="Aguilar W."/>
            <person name="Moore D."/>
            <person name="Tallon L."/>
            <person name="Sadzewicz L."/>
            <person name="Ott S."/>
            <person name="Zhao X."/>
            <person name="Nagaraj S."/>
            <person name="Vavikolanu K."/>
            <person name="Aluvathingal J."/>
            <person name="Nadendla S."/>
            <person name="Sichtig H."/>
        </authorList>
    </citation>
    <scope>NUCLEOTIDE SEQUENCE [LARGE SCALE GENOMIC DNA]</scope>
    <source>
        <strain evidence="4">FDAARGOS_387</strain>
    </source>
</reference>
<dbReference type="RefSeq" id="WP_051323532.1">
    <property type="nucleotide sequence ID" value="NZ_PDDX01000001.1"/>
</dbReference>
<dbReference type="PANTHER" id="PTHR12338">
    <property type="entry name" value="AUTOTRANSPORTER"/>
    <property type="match status" value="1"/>
</dbReference>
<dbReference type="NCBIfam" id="TIGR01414">
    <property type="entry name" value="autotrans_barl"/>
    <property type="match status" value="1"/>
</dbReference>
<dbReference type="STRING" id="1111728.GCA_000427805_01811"/>
<dbReference type="InterPro" id="IPR005546">
    <property type="entry name" value="Autotransporte_beta"/>
</dbReference>
<dbReference type="Pfam" id="PF18883">
    <property type="entry name" value="AC_1"/>
    <property type="match status" value="1"/>
</dbReference>
<dbReference type="CDD" id="cd01344">
    <property type="entry name" value="PL2_Passenger_AT"/>
    <property type="match status" value="1"/>
</dbReference>
<dbReference type="InterPro" id="IPR011050">
    <property type="entry name" value="Pectin_lyase_fold/virulence"/>
</dbReference>
<dbReference type="Gene3D" id="2.40.128.130">
    <property type="entry name" value="Autotransporter beta-domain"/>
    <property type="match status" value="1"/>
</dbReference>
<proteinExistence type="predicted"/>
<dbReference type="SUPFAM" id="SSF51126">
    <property type="entry name" value="Pectin lyase-like"/>
    <property type="match status" value="1"/>
</dbReference>
<evidence type="ECO:0000313" key="4">
    <source>
        <dbReference type="Proteomes" id="UP000224974"/>
    </source>
</evidence>
<dbReference type="OrthoDB" id="6053567at2"/>
<dbReference type="PANTHER" id="PTHR12338:SF5">
    <property type="entry name" value="ANTIGEN 43-RELATED"/>
    <property type="match status" value="1"/>
</dbReference>
<protein>
    <submittedName>
        <fullName evidence="3">Autotransporter outer membrane beta-barrel domain-containing protein</fullName>
    </submittedName>
</protein>
<dbReference type="Proteomes" id="UP000224974">
    <property type="component" value="Unassembled WGS sequence"/>
</dbReference>
<dbReference type="EMBL" id="PDDX01000001">
    <property type="protein sequence ID" value="PHI29876.1"/>
    <property type="molecule type" value="Genomic_DNA"/>
</dbReference>
<dbReference type="InterPro" id="IPR006315">
    <property type="entry name" value="OM_autotransptr_brl_dom"/>
</dbReference>
<dbReference type="GO" id="GO:0019867">
    <property type="term" value="C:outer membrane"/>
    <property type="evidence" value="ECO:0007669"/>
    <property type="project" value="InterPro"/>
</dbReference>